<feature type="binding site" evidence="4">
    <location>
        <position position="193"/>
    </location>
    <ligand>
        <name>FAD</name>
        <dbReference type="ChEBI" id="CHEBI:57692"/>
    </ligand>
</feature>
<evidence type="ECO:0000313" key="8">
    <source>
        <dbReference type="Proteomes" id="UP000054709"/>
    </source>
</evidence>
<feature type="domain" description="HpaB/PvcC/4-BUDH C-terminal" evidence="5">
    <location>
        <begin position="281"/>
        <end position="471"/>
    </location>
</feature>
<organism evidence="7 8">
    <name type="scientific">Paenibacillus etheri</name>
    <dbReference type="NCBI Taxonomy" id="1306852"/>
    <lineage>
        <taxon>Bacteria</taxon>
        <taxon>Bacillati</taxon>
        <taxon>Bacillota</taxon>
        <taxon>Bacilli</taxon>
        <taxon>Bacillales</taxon>
        <taxon>Paenibacillaceae</taxon>
        <taxon>Paenibacillus</taxon>
    </lineage>
</organism>
<dbReference type="PIRSF" id="PIRSF000331">
    <property type="entry name" value="HpaA_HpaB"/>
    <property type="match status" value="1"/>
</dbReference>
<dbReference type="RefSeq" id="WP_060624119.1">
    <property type="nucleotide sequence ID" value="NZ_LCZJ02000023.1"/>
</dbReference>
<keyword evidence="8" id="KW-1185">Reference proteome</keyword>
<protein>
    <submittedName>
        <fullName evidence="7">4-hydroxyphenylacetate 3-monooxygenase, oxygenase component</fullName>
    </submittedName>
</protein>
<dbReference type="InterPro" id="IPR004925">
    <property type="entry name" value="HpaB/PvcC/4-BUDH"/>
</dbReference>
<sequence length="496" mass="56677">MPIKTGNQYIERIDRQNINIWYKGTRIEGPLSKHPAFQGLIQTQAEMYNMQCDERYLAQMTYPSPDTGELVGLSFLPPKSVEDLERRRKMIELWSNRHHGFLGRSPDYMNTAIMSLFTAADILEDLHPKYAENLRRYYAYCRDYDITLSHAFIQPQASKISGQIDATEDSIAAKVVEIIDEGMIVTGAFMMATQGATCDEMLVFPTPSPSLVDDDNPFAFAFAVPNDLPGMTFFCRESYAATSTYDHPLSSRYEEMDTLVIFDRVLIPHDRIFYYGDEIYCSRLFGESHFHTHIAHQIITRYIAKTEFFLGVLESLAEEQNAELEPFTILPISRILTFLETFQALRLASEIGASHDKFGFLVPDKGPLLASTIHFSEFYPKMVEMVQNLSSSGLIMITSESDFSSSAGSYLHQYLKGTVSDAWYRNALFRLAWELGAGVFGGRQTQFERLFFGNSETVAWRMYNSYDNHKYFRQIIHEFISPEDPLPNSTTDVASK</sequence>
<dbReference type="InterPro" id="IPR009100">
    <property type="entry name" value="AcylCoA_DH/oxidase_NM_dom_sf"/>
</dbReference>
<dbReference type="GO" id="GO:0016627">
    <property type="term" value="F:oxidoreductase activity, acting on the CH-CH group of donors"/>
    <property type="evidence" value="ECO:0007669"/>
    <property type="project" value="InterPro"/>
</dbReference>
<evidence type="ECO:0000259" key="6">
    <source>
        <dbReference type="Pfam" id="PF11794"/>
    </source>
</evidence>
<keyword evidence="1" id="KW-0285">Flavoprotein</keyword>
<dbReference type="EMBL" id="LCZJ02000023">
    <property type="protein sequence ID" value="KTD86221.1"/>
    <property type="molecule type" value="Genomic_DNA"/>
</dbReference>
<evidence type="ECO:0000256" key="3">
    <source>
        <dbReference type="ARBA" id="ARBA00023002"/>
    </source>
</evidence>
<dbReference type="InterPro" id="IPR024674">
    <property type="entry name" value="HpaB/PvcC/4-BUDH_N"/>
</dbReference>
<dbReference type="InterPro" id="IPR046373">
    <property type="entry name" value="Acyl-CoA_Oxase/DH_mid-dom_sf"/>
</dbReference>
<dbReference type="InterPro" id="IPR036250">
    <property type="entry name" value="AcylCo_DH-like_C"/>
</dbReference>
<dbReference type="Proteomes" id="UP000054709">
    <property type="component" value="Unassembled WGS sequence"/>
</dbReference>
<gene>
    <name evidence="7" type="ORF">UQ64_17350</name>
</gene>
<dbReference type="AlphaFoldDB" id="A0A0W1AY55"/>
<evidence type="ECO:0000313" key="7">
    <source>
        <dbReference type="EMBL" id="KTD86221.1"/>
    </source>
</evidence>
<dbReference type="InterPro" id="IPR024719">
    <property type="entry name" value="HpaB/PvcC/4-BUDH_C"/>
</dbReference>
<dbReference type="SUPFAM" id="SSF47203">
    <property type="entry name" value="Acyl-CoA dehydrogenase C-terminal domain-like"/>
    <property type="match status" value="1"/>
</dbReference>
<evidence type="ECO:0000256" key="1">
    <source>
        <dbReference type="ARBA" id="ARBA00022630"/>
    </source>
</evidence>
<evidence type="ECO:0000259" key="5">
    <source>
        <dbReference type="Pfam" id="PF03241"/>
    </source>
</evidence>
<name>A0A0W1AY55_9BACL</name>
<dbReference type="SUPFAM" id="SSF56645">
    <property type="entry name" value="Acyl-CoA dehydrogenase NM domain-like"/>
    <property type="match status" value="1"/>
</dbReference>
<dbReference type="Pfam" id="PF11794">
    <property type="entry name" value="HpaB_N"/>
    <property type="match status" value="1"/>
</dbReference>
<evidence type="ECO:0000256" key="2">
    <source>
        <dbReference type="ARBA" id="ARBA00022827"/>
    </source>
</evidence>
<feature type="domain" description="HpaB/PvcC/4-BUDH N-terminal" evidence="6">
    <location>
        <begin position="5"/>
        <end position="273"/>
    </location>
</feature>
<dbReference type="Gene3D" id="2.40.110.10">
    <property type="entry name" value="Butyryl-CoA Dehydrogenase, subunit A, domain 2"/>
    <property type="match status" value="1"/>
</dbReference>
<dbReference type="PANTHER" id="PTHR36117:SF3">
    <property type="entry name" value="4-HYDROXYPHENYLACETATE 3-MONOOXYGENASE-RELATED"/>
    <property type="match status" value="1"/>
</dbReference>
<dbReference type="Gene3D" id="1.10.3140.10">
    <property type="entry name" value="4-hydroxybutyryl-coa dehydratase, domain 1"/>
    <property type="match status" value="1"/>
</dbReference>
<dbReference type="Gene3D" id="1.20.140.10">
    <property type="entry name" value="Butyryl-CoA Dehydrogenase, subunit A, domain 3"/>
    <property type="match status" value="1"/>
</dbReference>
<proteinExistence type="predicted"/>
<accession>A0A0W1AY55</accession>
<keyword evidence="3" id="KW-0560">Oxidoreductase</keyword>
<keyword evidence="2 4" id="KW-0274">FAD</keyword>
<dbReference type="Pfam" id="PF03241">
    <property type="entry name" value="HpaB"/>
    <property type="match status" value="1"/>
</dbReference>
<evidence type="ECO:0000256" key="4">
    <source>
        <dbReference type="PIRSR" id="PIRSR000331-2"/>
    </source>
</evidence>
<comment type="caution">
    <text evidence="7">The sequence shown here is derived from an EMBL/GenBank/DDBJ whole genome shotgun (WGS) entry which is preliminary data.</text>
</comment>
<dbReference type="PANTHER" id="PTHR36117">
    <property type="entry name" value="4-HYDROXYPHENYLACETATE 3-MONOOXYGENASE-RELATED"/>
    <property type="match status" value="1"/>
</dbReference>
<dbReference type="GO" id="GO:0004497">
    <property type="term" value="F:monooxygenase activity"/>
    <property type="evidence" value="ECO:0007669"/>
    <property type="project" value="UniProtKB-KW"/>
</dbReference>
<reference evidence="7 8" key="1">
    <citation type="journal article" date="2015" name="Int. Biodeterior. Biodegradation">
        <title>Physiological and genetic screening methods for the isolation of methyl tert-butyl ether-degrading bacteria for bioremediation purposes.</title>
        <authorList>
            <person name="Guisado I.M."/>
            <person name="Purswani J."/>
            <person name="Gonzalez Lopez J."/>
            <person name="Pozo C."/>
        </authorList>
    </citation>
    <scope>NUCLEOTIDE SEQUENCE [LARGE SCALE GENOMIC DNA]</scope>
    <source>
        <strain evidence="7 8">SH7</strain>
    </source>
</reference>